<accession>A0A914UVR1</accession>
<feature type="chain" id="PRO_5037365552" evidence="1">
    <location>
        <begin position="29"/>
        <end position="112"/>
    </location>
</feature>
<dbReference type="Proteomes" id="UP000887566">
    <property type="component" value="Unplaced"/>
</dbReference>
<sequence>MSLSSVCFRFGQLLLVLALLQLATVVHARYPEWNDGGMDEADNRPAFYERQVRFHGGDVFNRLNLLAQMMASTQQQGCRAFGDSCSWNEADNMQCCYNLNCRCNIVNNCQCK</sequence>
<feature type="signal peptide" evidence="1">
    <location>
        <begin position="1"/>
        <end position="28"/>
    </location>
</feature>
<evidence type="ECO:0000313" key="3">
    <source>
        <dbReference type="WBParaSite" id="PSAMB.scaffold1253size33821.g11909.t1"/>
    </source>
</evidence>
<evidence type="ECO:0000313" key="2">
    <source>
        <dbReference type="Proteomes" id="UP000887566"/>
    </source>
</evidence>
<reference evidence="3" key="1">
    <citation type="submission" date="2022-11" db="UniProtKB">
        <authorList>
            <consortium name="WormBaseParasite"/>
        </authorList>
    </citation>
    <scope>IDENTIFICATION</scope>
</reference>
<name>A0A914UVR1_9BILA</name>
<keyword evidence="1" id="KW-0732">Signal</keyword>
<evidence type="ECO:0000256" key="1">
    <source>
        <dbReference type="SAM" id="SignalP"/>
    </source>
</evidence>
<dbReference type="WBParaSite" id="PSAMB.scaffold1253size33821.g11909.t1">
    <property type="protein sequence ID" value="PSAMB.scaffold1253size33821.g11909.t1"/>
    <property type="gene ID" value="PSAMB.scaffold1253size33821.g11909"/>
</dbReference>
<proteinExistence type="predicted"/>
<keyword evidence="2" id="KW-1185">Reference proteome</keyword>
<protein>
    <submittedName>
        <fullName evidence="3">Uncharacterized protein</fullName>
    </submittedName>
</protein>
<dbReference type="AlphaFoldDB" id="A0A914UVR1"/>
<organism evidence="2 3">
    <name type="scientific">Plectus sambesii</name>
    <dbReference type="NCBI Taxonomy" id="2011161"/>
    <lineage>
        <taxon>Eukaryota</taxon>
        <taxon>Metazoa</taxon>
        <taxon>Ecdysozoa</taxon>
        <taxon>Nematoda</taxon>
        <taxon>Chromadorea</taxon>
        <taxon>Plectida</taxon>
        <taxon>Plectina</taxon>
        <taxon>Plectoidea</taxon>
        <taxon>Plectidae</taxon>
        <taxon>Plectus</taxon>
    </lineage>
</organism>